<gene>
    <name evidence="1" type="ORF">ACFOY7_09900</name>
</gene>
<dbReference type="Proteomes" id="UP001595882">
    <property type="component" value="Unassembled WGS sequence"/>
</dbReference>
<reference evidence="2" key="1">
    <citation type="journal article" date="2019" name="Int. J. Syst. Evol. Microbiol.">
        <title>The Global Catalogue of Microorganisms (GCM) 10K type strain sequencing project: providing services to taxonomists for standard genome sequencing and annotation.</title>
        <authorList>
            <consortium name="The Broad Institute Genomics Platform"/>
            <consortium name="The Broad Institute Genome Sequencing Center for Infectious Disease"/>
            <person name="Wu L."/>
            <person name="Ma J."/>
        </authorList>
    </citation>
    <scope>NUCLEOTIDE SEQUENCE [LARGE SCALE GENOMIC DNA]</scope>
    <source>
        <strain evidence="2">CCUG 37865</strain>
    </source>
</reference>
<dbReference type="RefSeq" id="WP_390251883.1">
    <property type="nucleotide sequence ID" value="NZ_JBHSDT010000004.1"/>
</dbReference>
<dbReference type="EMBL" id="JBHSDT010000004">
    <property type="protein sequence ID" value="MFC4403392.1"/>
    <property type="molecule type" value="Genomic_DNA"/>
</dbReference>
<name>A0ABV8WU50_9BACI</name>
<sequence length="180" mass="21289">MSHSTCSNCGNPRFDDRGFHHHSLPHDHHHFAQHNHQFDREGCFCESFVCDDRFKVRLGGLTGGMNFRLRQLIGCEVKMKVDCGEECRDIQAEICFVGRDFVEVNVHKELDDHMDDIDDDMEEEELEKDCPHCKKHKRKKCKKCAKHKRRKQDFVIFPLESIKWFEIEDDCDCHDECDCC</sequence>
<accession>A0ABV8WU50</accession>
<comment type="caution">
    <text evidence="1">The sequence shown here is derived from an EMBL/GenBank/DDBJ whole genome shotgun (WGS) entry which is preliminary data.</text>
</comment>
<keyword evidence="2" id="KW-1185">Reference proteome</keyword>
<evidence type="ECO:0000313" key="1">
    <source>
        <dbReference type="EMBL" id="MFC4403392.1"/>
    </source>
</evidence>
<protein>
    <submittedName>
        <fullName evidence="1">Uncharacterized protein</fullName>
    </submittedName>
</protein>
<evidence type="ECO:0000313" key="2">
    <source>
        <dbReference type="Proteomes" id="UP001595882"/>
    </source>
</evidence>
<organism evidence="1 2">
    <name type="scientific">Gracilibacillus xinjiangensis</name>
    <dbReference type="NCBI Taxonomy" id="1193282"/>
    <lineage>
        <taxon>Bacteria</taxon>
        <taxon>Bacillati</taxon>
        <taxon>Bacillota</taxon>
        <taxon>Bacilli</taxon>
        <taxon>Bacillales</taxon>
        <taxon>Bacillaceae</taxon>
        <taxon>Gracilibacillus</taxon>
    </lineage>
</organism>
<proteinExistence type="predicted"/>